<protein>
    <submittedName>
        <fullName evidence="9">UPF0361 protein C3orf37</fullName>
    </submittedName>
</protein>
<evidence type="ECO:0000256" key="2">
    <source>
        <dbReference type="ARBA" id="ARBA00022670"/>
    </source>
</evidence>
<feature type="compositionally biased region" description="Basic and acidic residues" evidence="8">
    <location>
        <begin position="371"/>
        <end position="390"/>
    </location>
</feature>
<keyword evidence="6" id="KW-0238">DNA-binding</keyword>
<dbReference type="InterPro" id="IPR003738">
    <property type="entry name" value="SRAP"/>
</dbReference>
<evidence type="ECO:0000256" key="5">
    <source>
        <dbReference type="ARBA" id="ARBA00023124"/>
    </source>
</evidence>
<evidence type="ECO:0000256" key="6">
    <source>
        <dbReference type="ARBA" id="ARBA00023125"/>
    </source>
</evidence>
<accession>A0ABQ7HA90</accession>
<evidence type="ECO:0000313" key="10">
    <source>
        <dbReference type="Proteomes" id="UP000815325"/>
    </source>
</evidence>
<sequence length="390" mass="42588">MCGRSRQSLRPQAYAAITGIPENRWRNREMFEPRYNCGPGMWLPVIRCSSEDGAPEIQTMKWGLIPSFHKQEEKMDFFKMFNARSETITTSPVFRRLLPSKRCIVLINGFYEWKKSGNQKQPYYIHRGPIMACAGLYDICTGPDGAPLYTFTICTTDSSSRLQWLHDRMPVILSDRAAMEDWLGAPLPSSCIFQEDGTVDISAFEACTKQGTHSQTSPSKVTTITSSPAPGSTKEDPSEKGQEDVNTPGVKAETDGVKAEAGGEDGEGPKDGGPGSSSQGTGSQQQKEAGPSPAPTNGQDVQALVAKACKPYAGSDLEWHPVTPDVGKTTTEGPRCCQDIRASKGTISSFFKPKQQQQQQQPASKQADGLAVKRERQDEKDGGDAKRSKP</sequence>
<comment type="similarity">
    <text evidence="1">Belongs to the SOS response-associated peptidase family.</text>
</comment>
<gene>
    <name evidence="9" type="ORF">DUNSADRAFT_8281</name>
</gene>
<evidence type="ECO:0000256" key="1">
    <source>
        <dbReference type="ARBA" id="ARBA00008136"/>
    </source>
</evidence>
<dbReference type="Pfam" id="PF02586">
    <property type="entry name" value="SRAP"/>
    <property type="match status" value="1"/>
</dbReference>
<keyword evidence="10" id="KW-1185">Reference proteome</keyword>
<dbReference type="Gene3D" id="3.90.1680.10">
    <property type="entry name" value="SOS response associated peptidase-like"/>
    <property type="match status" value="1"/>
</dbReference>
<evidence type="ECO:0000313" key="9">
    <source>
        <dbReference type="EMBL" id="KAF5843765.1"/>
    </source>
</evidence>
<dbReference type="EMBL" id="MU069438">
    <property type="protein sequence ID" value="KAF5843765.1"/>
    <property type="molecule type" value="Genomic_DNA"/>
</dbReference>
<feature type="compositionally biased region" description="Polar residues" evidence="8">
    <location>
        <begin position="210"/>
        <end position="230"/>
    </location>
</feature>
<keyword evidence="2" id="KW-0645">Protease</keyword>
<keyword evidence="4" id="KW-0378">Hydrolase</keyword>
<evidence type="ECO:0000256" key="8">
    <source>
        <dbReference type="SAM" id="MobiDB-lite"/>
    </source>
</evidence>
<dbReference type="InterPro" id="IPR036590">
    <property type="entry name" value="SRAP-like"/>
</dbReference>
<keyword evidence="7" id="KW-0456">Lyase</keyword>
<comment type="caution">
    <text evidence="9">The sequence shown here is derived from an EMBL/GenBank/DDBJ whole genome shotgun (WGS) entry which is preliminary data.</text>
</comment>
<reference evidence="9" key="1">
    <citation type="submission" date="2017-08" db="EMBL/GenBank/DDBJ databases">
        <authorList>
            <person name="Polle J.E."/>
            <person name="Barry K."/>
            <person name="Cushman J."/>
            <person name="Schmutz J."/>
            <person name="Tran D."/>
            <person name="Hathwaick L.T."/>
            <person name="Yim W.C."/>
            <person name="Jenkins J."/>
            <person name="Mckie-Krisberg Z.M."/>
            <person name="Prochnik S."/>
            <person name="Lindquist E."/>
            <person name="Dockter R.B."/>
            <person name="Adam C."/>
            <person name="Molina H."/>
            <person name="Bunkerborg J."/>
            <person name="Jin E."/>
            <person name="Buchheim M."/>
            <person name="Magnuson J."/>
        </authorList>
    </citation>
    <scope>NUCLEOTIDE SEQUENCE</scope>
    <source>
        <strain evidence="9">CCAP 19/18</strain>
    </source>
</reference>
<organism evidence="9 10">
    <name type="scientific">Dunaliella salina</name>
    <name type="common">Green alga</name>
    <name type="synonym">Protococcus salinus</name>
    <dbReference type="NCBI Taxonomy" id="3046"/>
    <lineage>
        <taxon>Eukaryota</taxon>
        <taxon>Viridiplantae</taxon>
        <taxon>Chlorophyta</taxon>
        <taxon>core chlorophytes</taxon>
        <taxon>Chlorophyceae</taxon>
        <taxon>CS clade</taxon>
        <taxon>Chlamydomonadales</taxon>
        <taxon>Dunaliellaceae</taxon>
        <taxon>Dunaliella</taxon>
    </lineage>
</organism>
<feature type="region of interest" description="Disordered" evidence="8">
    <location>
        <begin position="315"/>
        <end position="390"/>
    </location>
</feature>
<feature type="compositionally biased region" description="Low complexity" evidence="8">
    <location>
        <begin position="276"/>
        <end position="286"/>
    </location>
</feature>
<dbReference type="SUPFAM" id="SSF143081">
    <property type="entry name" value="BB1717-like"/>
    <property type="match status" value="1"/>
</dbReference>
<feature type="compositionally biased region" description="Basic and acidic residues" evidence="8">
    <location>
        <begin position="233"/>
        <end position="243"/>
    </location>
</feature>
<dbReference type="Proteomes" id="UP000815325">
    <property type="component" value="Unassembled WGS sequence"/>
</dbReference>
<keyword evidence="3" id="KW-0227">DNA damage</keyword>
<evidence type="ECO:0000256" key="4">
    <source>
        <dbReference type="ARBA" id="ARBA00022801"/>
    </source>
</evidence>
<keyword evidence="5" id="KW-0190">Covalent protein-DNA linkage</keyword>
<dbReference type="PANTHER" id="PTHR13604">
    <property type="entry name" value="DC12-RELATED"/>
    <property type="match status" value="1"/>
</dbReference>
<proteinExistence type="inferred from homology"/>
<evidence type="ECO:0000256" key="7">
    <source>
        <dbReference type="ARBA" id="ARBA00023239"/>
    </source>
</evidence>
<feature type="compositionally biased region" description="Low complexity" evidence="8">
    <location>
        <begin position="348"/>
        <end position="367"/>
    </location>
</feature>
<name>A0ABQ7HA90_DUNSA</name>
<dbReference type="PANTHER" id="PTHR13604:SF0">
    <property type="entry name" value="ABASIC SITE PROCESSING PROTEIN HMCES"/>
    <property type="match status" value="1"/>
</dbReference>
<feature type="region of interest" description="Disordered" evidence="8">
    <location>
        <begin position="210"/>
        <end position="303"/>
    </location>
</feature>
<evidence type="ECO:0000256" key="3">
    <source>
        <dbReference type="ARBA" id="ARBA00022763"/>
    </source>
</evidence>